<dbReference type="GO" id="GO:0097354">
    <property type="term" value="P:prenylation"/>
    <property type="evidence" value="ECO:0007669"/>
    <property type="project" value="UniProtKB-UniRule"/>
</dbReference>
<dbReference type="Pfam" id="PF00432">
    <property type="entry name" value="Prenyltrans"/>
    <property type="match status" value="1"/>
</dbReference>
<dbReference type="RefSeq" id="XP_001451216.1">
    <property type="nucleotide sequence ID" value="XM_001451179.1"/>
</dbReference>
<evidence type="ECO:0000256" key="7">
    <source>
        <dbReference type="ARBA" id="ARBA00022737"/>
    </source>
</evidence>
<dbReference type="PANTHER" id="PTHR11774">
    <property type="entry name" value="GERANYLGERANYL TRANSFERASE TYPE BETA SUBUNIT"/>
    <property type="match status" value="1"/>
</dbReference>
<comment type="catalytic activity">
    <reaction evidence="9">
        <text>L-cysteinyl-[protein] + (2E,6E)-farnesyl diphosphate = S-(2E,6E)-farnesyl-L-cysteinyl-[protein] + diphosphate</text>
        <dbReference type="Rhea" id="RHEA:13345"/>
        <dbReference type="Rhea" id="RHEA-COMP:10131"/>
        <dbReference type="Rhea" id="RHEA-COMP:11535"/>
        <dbReference type="ChEBI" id="CHEBI:29950"/>
        <dbReference type="ChEBI" id="CHEBI:33019"/>
        <dbReference type="ChEBI" id="CHEBI:86019"/>
        <dbReference type="ChEBI" id="CHEBI:175763"/>
    </reaction>
</comment>
<dbReference type="GO" id="GO:0008270">
    <property type="term" value="F:zinc ion binding"/>
    <property type="evidence" value="ECO:0007669"/>
    <property type="project" value="UniProtKB-UniRule"/>
</dbReference>
<dbReference type="GO" id="GO:0004660">
    <property type="term" value="F:protein farnesyltransferase activity"/>
    <property type="evidence" value="ECO:0007669"/>
    <property type="project" value="UniProtKB-UniRule"/>
</dbReference>
<dbReference type="OMA" id="WCIYWIL"/>
<dbReference type="AlphaFoldDB" id="A0DLA2"/>
<dbReference type="InterPro" id="IPR045089">
    <property type="entry name" value="PGGT1B-like"/>
</dbReference>
<comment type="function">
    <text evidence="9">Catalyzes the transfer of a farnesyl moiety from farnesyl diphosphate to a cysteine at the fourth position from the C-terminus of several proteins. The beta subunit is responsible for peptide-binding.</text>
</comment>
<evidence type="ECO:0000256" key="4">
    <source>
        <dbReference type="ARBA" id="ARBA00022602"/>
    </source>
</evidence>
<proteinExistence type="inferred from homology"/>
<dbReference type="GO" id="GO:0005965">
    <property type="term" value="C:protein farnesyltransferase complex"/>
    <property type="evidence" value="ECO:0000318"/>
    <property type="project" value="GO_Central"/>
</dbReference>
<name>A0DLA2_PARTE</name>
<sequence length="370" mass="42256">MKQLNRTQNEQNLVHSAIAQIRKQYQNAESEEVPQDLLENKYYKEYEPLDKLELLADQHIKYCTKRLLNIGYSILYLDVGQPWCIYWPLNALSILQEDVSKYEEKILQYLQQCKIGGFGGGPYQFEHLAPTYSSLLTLFILGSPASLGLIDRKGLENFFWSIQDPREKGSYLMHINGEADMRAVYIVVIMVSINICKYISPKLLDGCAEYIASCQTYEGGIGAVRYSEAHGGYAYCGYAALVCMGKAHYIDQEKLLNWLVSRQMENEGGFNGRTNKVVDSCYSFWQGAIFNLLMLSGYVNEQLMDVQELKTYIQMCQNPAGGIFDKPSKNPDTYHTCYGLSGYSLSDSNFQNPIYNVPNKCIDFVQKFFQ</sequence>
<evidence type="ECO:0000256" key="6">
    <source>
        <dbReference type="ARBA" id="ARBA00022723"/>
    </source>
</evidence>
<dbReference type="EC" id="2.5.1.58" evidence="2 9"/>
<evidence type="ECO:0000256" key="2">
    <source>
        <dbReference type="ARBA" id="ARBA00012702"/>
    </source>
</evidence>
<dbReference type="EMBL" id="CT868485">
    <property type="protein sequence ID" value="CAK83819.1"/>
    <property type="molecule type" value="Genomic_DNA"/>
</dbReference>
<comment type="similarity">
    <text evidence="1 9">Belongs to the protein prenyltransferase subunit beta family.</text>
</comment>
<dbReference type="InterPro" id="IPR026872">
    <property type="entry name" value="FTB"/>
</dbReference>
<dbReference type="InterPro" id="IPR001330">
    <property type="entry name" value="Prenyltrans"/>
</dbReference>
<dbReference type="FunFam" id="1.50.10.20:FF:000068">
    <property type="entry name" value="Protein farnesyltransferase subunit beta"/>
    <property type="match status" value="1"/>
</dbReference>
<feature type="domain" description="Prenyltransferase alpha-alpha toroid" evidence="10">
    <location>
        <begin position="54"/>
        <end position="349"/>
    </location>
</feature>
<keyword evidence="8 9" id="KW-0862">Zinc</keyword>
<dbReference type="InterPro" id="IPR008930">
    <property type="entry name" value="Terpenoid_cyclase/PrenylTrfase"/>
</dbReference>
<accession>A0DLA2</accession>
<dbReference type="eggNOG" id="KOG0365">
    <property type="taxonomic scope" value="Eukaryota"/>
</dbReference>
<keyword evidence="4 9" id="KW-0637">Prenyltransferase</keyword>
<dbReference type="PANTHER" id="PTHR11774:SF6">
    <property type="entry name" value="PROTEIN FARNESYLTRANSFERASE SUBUNIT BETA"/>
    <property type="match status" value="1"/>
</dbReference>
<dbReference type="SUPFAM" id="SSF48239">
    <property type="entry name" value="Terpenoid cyclases/Protein prenyltransferases"/>
    <property type="match status" value="1"/>
</dbReference>
<keyword evidence="7" id="KW-0677">Repeat</keyword>
<dbReference type="Gene3D" id="1.50.10.20">
    <property type="match status" value="1"/>
</dbReference>
<keyword evidence="5 9" id="KW-0808">Transferase</keyword>
<evidence type="ECO:0000313" key="12">
    <source>
        <dbReference type="Proteomes" id="UP000000600"/>
    </source>
</evidence>
<evidence type="ECO:0000256" key="9">
    <source>
        <dbReference type="RuleBase" id="RU365056"/>
    </source>
</evidence>
<dbReference type="GeneID" id="5037001"/>
<evidence type="ECO:0000256" key="1">
    <source>
        <dbReference type="ARBA" id="ARBA00010497"/>
    </source>
</evidence>
<dbReference type="KEGG" id="ptm:GSPATT00018136001"/>
<evidence type="ECO:0000256" key="3">
    <source>
        <dbReference type="ARBA" id="ARBA00015798"/>
    </source>
</evidence>
<evidence type="ECO:0000259" key="10">
    <source>
        <dbReference type="Pfam" id="PF00432"/>
    </source>
</evidence>
<evidence type="ECO:0000313" key="11">
    <source>
        <dbReference type="EMBL" id="CAK83819.1"/>
    </source>
</evidence>
<reference evidence="11 12" key="1">
    <citation type="journal article" date="2006" name="Nature">
        <title>Global trends of whole-genome duplications revealed by the ciliate Paramecium tetraurelia.</title>
        <authorList>
            <consortium name="Genoscope"/>
            <person name="Aury J.-M."/>
            <person name="Jaillon O."/>
            <person name="Duret L."/>
            <person name="Noel B."/>
            <person name="Jubin C."/>
            <person name="Porcel B.M."/>
            <person name="Segurens B."/>
            <person name="Daubin V."/>
            <person name="Anthouard V."/>
            <person name="Aiach N."/>
            <person name="Arnaiz O."/>
            <person name="Billaut A."/>
            <person name="Beisson J."/>
            <person name="Blanc I."/>
            <person name="Bouhouche K."/>
            <person name="Camara F."/>
            <person name="Duharcourt S."/>
            <person name="Guigo R."/>
            <person name="Gogendeau D."/>
            <person name="Katinka M."/>
            <person name="Keller A.-M."/>
            <person name="Kissmehl R."/>
            <person name="Klotz C."/>
            <person name="Koll F."/>
            <person name="Le Moue A."/>
            <person name="Lepere C."/>
            <person name="Malinsky S."/>
            <person name="Nowacki M."/>
            <person name="Nowak J.K."/>
            <person name="Plattner H."/>
            <person name="Poulain J."/>
            <person name="Ruiz F."/>
            <person name="Serrano V."/>
            <person name="Zagulski M."/>
            <person name="Dessen P."/>
            <person name="Betermier M."/>
            <person name="Weissenbach J."/>
            <person name="Scarpelli C."/>
            <person name="Schachter V."/>
            <person name="Sperling L."/>
            <person name="Meyer E."/>
            <person name="Cohen J."/>
            <person name="Wincker P."/>
        </authorList>
    </citation>
    <scope>NUCLEOTIDE SEQUENCE [LARGE SCALE GENOMIC DNA]</scope>
    <source>
        <strain evidence="11 12">Stock d4-2</strain>
    </source>
</reference>
<dbReference type="OrthoDB" id="10261146at2759"/>
<protein>
    <recommendedName>
        <fullName evidence="3 9">Protein farnesyltransferase subunit beta</fullName>
        <shortName evidence="9">FTase-beta</shortName>
        <ecNumber evidence="2 9">2.5.1.58</ecNumber>
    </recommendedName>
</protein>
<gene>
    <name evidence="11" type="ORF">GSPATT00018136001</name>
</gene>
<dbReference type="InParanoid" id="A0DLA2"/>
<keyword evidence="12" id="KW-1185">Reference proteome</keyword>
<evidence type="ECO:0000256" key="5">
    <source>
        <dbReference type="ARBA" id="ARBA00022679"/>
    </source>
</evidence>
<dbReference type="CDD" id="cd02893">
    <property type="entry name" value="FTase"/>
    <property type="match status" value="1"/>
</dbReference>
<organism evidence="11 12">
    <name type="scientific">Paramecium tetraurelia</name>
    <dbReference type="NCBI Taxonomy" id="5888"/>
    <lineage>
        <taxon>Eukaryota</taxon>
        <taxon>Sar</taxon>
        <taxon>Alveolata</taxon>
        <taxon>Ciliophora</taxon>
        <taxon>Intramacronucleata</taxon>
        <taxon>Oligohymenophorea</taxon>
        <taxon>Peniculida</taxon>
        <taxon>Parameciidae</taxon>
        <taxon>Paramecium</taxon>
    </lineage>
</organism>
<dbReference type="Proteomes" id="UP000000600">
    <property type="component" value="Unassembled WGS sequence"/>
</dbReference>
<comment type="subunit">
    <text evidence="9">Heterodimer of an alpha and a beta subunit.</text>
</comment>
<dbReference type="HOGENOM" id="CLU_028946_0_1_1"/>
<comment type="cofactor">
    <cofactor evidence="9">
        <name>Zn(2+)</name>
        <dbReference type="ChEBI" id="CHEBI:29105"/>
    </cofactor>
    <text evidence="9">Binds 1 zinc ion per subunit.</text>
</comment>
<dbReference type="STRING" id="5888.A0DLA2"/>
<evidence type="ECO:0000256" key="8">
    <source>
        <dbReference type="ARBA" id="ARBA00022833"/>
    </source>
</evidence>
<keyword evidence="6 9" id="KW-0479">Metal-binding</keyword>